<name>A0A067RCH4_ZOONE</name>
<comment type="subcellular location">
    <subcellularLocation>
        <location evidence="1">Cell membrane</location>
        <topology evidence="1">Multi-pass membrane protein</topology>
    </subcellularLocation>
</comment>
<evidence type="ECO:0000256" key="6">
    <source>
        <dbReference type="ARBA" id="ARBA00023136"/>
    </source>
</evidence>
<feature type="transmembrane region" description="Helical" evidence="9">
    <location>
        <begin position="641"/>
        <end position="664"/>
    </location>
</feature>
<dbReference type="Gene3D" id="1.10.287.70">
    <property type="match status" value="1"/>
</dbReference>
<feature type="transmembrane region" description="Helical" evidence="9">
    <location>
        <begin position="376"/>
        <end position="398"/>
    </location>
</feature>
<keyword evidence="3" id="KW-1003">Cell membrane</keyword>
<evidence type="ECO:0000259" key="11">
    <source>
        <dbReference type="Pfam" id="PF00060"/>
    </source>
</evidence>
<protein>
    <recommendedName>
        <fullName evidence="11">Ionotropic glutamate receptor C-terminal domain-containing protein</fullName>
    </recommendedName>
</protein>
<evidence type="ECO:0000256" key="8">
    <source>
        <dbReference type="ARBA" id="ARBA00023180"/>
    </source>
</evidence>
<feature type="transmembrane region" description="Helical" evidence="9">
    <location>
        <begin position="439"/>
        <end position="464"/>
    </location>
</feature>
<dbReference type="GO" id="GO:0015276">
    <property type="term" value="F:ligand-gated monoatomic ion channel activity"/>
    <property type="evidence" value="ECO:0007669"/>
    <property type="project" value="InterPro"/>
</dbReference>
<dbReference type="InterPro" id="IPR001320">
    <property type="entry name" value="Iontro_rcpt_C"/>
</dbReference>
<proteinExistence type="inferred from homology"/>
<feature type="chain" id="PRO_5001648104" description="Ionotropic glutamate receptor C-terminal domain-containing protein" evidence="10">
    <location>
        <begin position="20"/>
        <end position="672"/>
    </location>
</feature>
<dbReference type="Proteomes" id="UP000027135">
    <property type="component" value="Unassembled WGS sequence"/>
</dbReference>
<evidence type="ECO:0000256" key="4">
    <source>
        <dbReference type="ARBA" id="ARBA00022692"/>
    </source>
</evidence>
<evidence type="ECO:0000256" key="5">
    <source>
        <dbReference type="ARBA" id="ARBA00022989"/>
    </source>
</evidence>
<dbReference type="PANTHER" id="PTHR42643:SF30">
    <property type="entry name" value="IONOTROPIC RECEPTOR 40A-RELATED"/>
    <property type="match status" value="1"/>
</dbReference>
<reference evidence="12 13" key="1">
    <citation type="journal article" date="2014" name="Nat. Commun.">
        <title>Molecular traces of alternative social organization in a termite genome.</title>
        <authorList>
            <person name="Terrapon N."/>
            <person name="Li C."/>
            <person name="Robertson H.M."/>
            <person name="Ji L."/>
            <person name="Meng X."/>
            <person name="Booth W."/>
            <person name="Chen Z."/>
            <person name="Childers C.P."/>
            <person name="Glastad K.M."/>
            <person name="Gokhale K."/>
            <person name="Gowin J."/>
            <person name="Gronenberg W."/>
            <person name="Hermansen R.A."/>
            <person name="Hu H."/>
            <person name="Hunt B.G."/>
            <person name="Huylmans A.K."/>
            <person name="Khalil S.M."/>
            <person name="Mitchell R.D."/>
            <person name="Munoz-Torres M.C."/>
            <person name="Mustard J.A."/>
            <person name="Pan H."/>
            <person name="Reese J.T."/>
            <person name="Scharf M.E."/>
            <person name="Sun F."/>
            <person name="Vogel H."/>
            <person name="Xiao J."/>
            <person name="Yang W."/>
            <person name="Yang Z."/>
            <person name="Yang Z."/>
            <person name="Zhou J."/>
            <person name="Zhu J."/>
            <person name="Brent C.S."/>
            <person name="Elsik C.G."/>
            <person name="Goodisman M.A."/>
            <person name="Liberles D.A."/>
            <person name="Roe R.M."/>
            <person name="Vargo E.L."/>
            <person name="Vilcinskas A."/>
            <person name="Wang J."/>
            <person name="Bornberg-Bauer E."/>
            <person name="Korb J."/>
            <person name="Zhang G."/>
            <person name="Liebig J."/>
        </authorList>
    </citation>
    <scope>NUCLEOTIDE SEQUENCE [LARGE SCALE GENOMIC DNA]</scope>
    <source>
        <tissue evidence="12">Whole organism</tissue>
    </source>
</reference>
<keyword evidence="5 9" id="KW-1133">Transmembrane helix</keyword>
<evidence type="ECO:0000256" key="9">
    <source>
        <dbReference type="SAM" id="Phobius"/>
    </source>
</evidence>
<evidence type="ECO:0000256" key="7">
    <source>
        <dbReference type="ARBA" id="ARBA00023170"/>
    </source>
</evidence>
<dbReference type="AlphaFoldDB" id="A0A067RCH4"/>
<evidence type="ECO:0000256" key="1">
    <source>
        <dbReference type="ARBA" id="ARBA00004651"/>
    </source>
</evidence>
<keyword evidence="6 9" id="KW-0472">Membrane</keyword>
<sequence>MKGVSFITFWLIQTALSSGDNDFLTTEHHHLVMNVMKTVEQNFRPGASVHVSLPRNDRNTLKTHRNLINSPLRGTSLDVANTLLAKLNEKDRWIFSVSCIDINDENVLKQEAYLILFSLDQILNDDISNTMYRLTGTSMWNSKAQFLLVIIDHISSSSEKIAVDVLKELWEGFKVFNSVIMMPTVDKSLPPEDTEYVPVIDIYSWIPRQSLEMCMELKDVILVDRWYWKFNKNLKNITDLYANKLPLEFGRCPLIVGTALRNYFWVTNDMNESILEYYEPEINLLHFVFKELNLTLIYDTPEPVNSDYVRSITNVMVRLVGGGIDLAIGEIPLMYNITKHADNTISHQNYHGVWYVPCERRESRVTTISRIFSVEVWIMIIMFILTASVLMACIGKYLKSNKVHESHIFLDVKTCLVTLWAVTMGVSASELPRTSNLRIFFLIFVWYSLAISTVFQTYFTSFLVEPGLTDRIRDFDGLLKSGIEFGYDPIFDVLVENSSDSRYEEVLKRRILCRDRDYCFGRVSKADFAYLDVEAVKMIYKISHKNALICHIDEGVINIVLTMYMRKGDVLIEKINHILSIIGQSGLNIRILRGFFYDIVFAGRKNKWFKKTDNDSLVPPDEDESLIQEDYVPLSLTHLYIAFYVAIIGYILSFIVFLGEILVYKIKLSFGV</sequence>
<evidence type="ECO:0000256" key="2">
    <source>
        <dbReference type="ARBA" id="ARBA00008685"/>
    </source>
</evidence>
<organism evidence="12 13">
    <name type="scientific">Zootermopsis nevadensis</name>
    <name type="common">Dampwood termite</name>
    <dbReference type="NCBI Taxonomy" id="136037"/>
    <lineage>
        <taxon>Eukaryota</taxon>
        <taxon>Metazoa</taxon>
        <taxon>Ecdysozoa</taxon>
        <taxon>Arthropoda</taxon>
        <taxon>Hexapoda</taxon>
        <taxon>Insecta</taxon>
        <taxon>Pterygota</taxon>
        <taxon>Neoptera</taxon>
        <taxon>Polyneoptera</taxon>
        <taxon>Dictyoptera</taxon>
        <taxon>Blattodea</taxon>
        <taxon>Blattoidea</taxon>
        <taxon>Termitoidae</taxon>
        <taxon>Termopsidae</taxon>
        <taxon>Zootermopsis</taxon>
    </lineage>
</organism>
<feature type="signal peptide" evidence="10">
    <location>
        <begin position="1"/>
        <end position="19"/>
    </location>
</feature>
<dbReference type="PANTHER" id="PTHR42643">
    <property type="entry name" value="IONOTROPIC RECEPTOR 20A-RELATED"/>
    <property type="match status" value="1"/>
</dbReference>
<keyword evidence="4 9" id="KW-0812">Transmembrane</keyword>
<dbReference type="GO" id="GO:0005886">
    <property type="term" value="C:plasma membrane"/>
    <property type="evidence" value="ECO:0007669"/>
    <property type="project" value="UniProtKB-SubCell"/>
</dbReference>
<evidence type="ECO:0000256" key="10">
    <source>
        <dbReference type="SAM" id="SignalP"/>
    </source>
</evidence>
<evidence type="ECO:0000313" key="12">
    <source>
        <dbReference type="EMBL" id="KDR21457.1"/>
    </source>
</evidence>
<evidence type="ECO:0000256" key="3">
    <source>
        <dbReference type="ARBA" id="ARBA00022475"/>
    </source>
</evidence>
<gene>
    <name evidence="12" type="ORF">L798_03910</name>
</gene>
<dbReference type="EMBL" id="KK852554">
    <property type="protein sequence ID" value="KDR21457.1"/>
    <property type="molecule type" value="Genomic_DNA"/>
</dbReference>
<keyword evidence="10" id="KW-0732">Signal</keyword>
<dbReference type="InterPro" id="IPR052192">
    <property type="entry name" value="Insect_Ionotropic_Sensory_Rcpt"/>
</dbReference>
<keyword evidence="13" id="KW-1185">Reference proteome</keyword>
<dbReference type="Pfam" id="PF00060">
    <property type="entry name" value="Lig_chan"/>
    <property type="match status" value="1"/>
</dbReference>
<comment type="similarity">
    <text evidence="2">Belongs to the glutamate-gated ion channel (TC 1.A.10.1) family.</text>
</comment>
<keyword evidence="8" id="KW-0325">Glycoprotein</keyword>
<evidence type="ECO:0000313" key="13">
    <source>
        <dbReference type="Proteomes" id="UP000027135"/>
    </source>
</evidence>
<dbReference type="GO" id="GO:0050906">
    <property type="term" value="P:detection of stimulus involved in sensory perception"/>
    <property type="evidence" value="ECO:0007669"/>
    <property type="project" value="UniProtKB-ARBA"/>
</dbReference>
<dbReference type="InParanoid" id="A0A067RCH4"/>
<accession>A0A067RCH4</accession>
<keyword evidence="7" id="KW-0675">Receptor</keyword>
<feature type="domain" description="Ionotropic glutamate receptor C-terminal" evidence="11">
    <location>
        <begin position="373"/>
        <end position="649"/>
    </location>
</feature>